<evidence type="ECO:0000313" key="4">
    <source>
        <dbReference type="Proteomes" id="UP001162891"/>
    </source>
</evidence>
<gene>
    <name evidence="3" type="ORF">AMOR_34150</name>
</gene>
<evidence type="ECO:0000313" key="3">
    <source>
        <dbReference type="EMBL" id="BDG04419.1"/>
    </source>
</evidence>
<sequence length="190" mass="19713">MRGLTEVRLHGRGGQGTVVASLMLARAAMLEGRSVQAFPEFGVERRGAPVTAFLRIASEPIHLRCRVERPDHVLVLDPALLDRVELPPPSGGVLVANTPLAPSAVAVPGGWRIASLDATRIARARRLGSGAMPIVNSPMAGAFARATGLVGLDALLAAIREAVPTAPDENVAAAAEAFERVAGDLPGEPT</sequence>
<reference evidence="4" key="1">
    <citation type="journal article" date="2022" name="Int. J. Syst. Evol. Microbiol.">
        <title>Anaeromyxobacter oryzae sp. nov., Anaeromyxobacter diazotrophicus sp. nov. and Anaeromyxobacter paludicola sp. nov., isolated from paddy soils.</title>
        <authorList>
            <person name="Itoh H."/>
            <person name="Xu Z."/>
            <person name="Mise K."/>
            <person name="Masuda Y."/>
            <person name="Ushijima N."/>
            <person name="Hayakawa C."/>
            <person name="Shiratori Y."/>
            <person name="Senoo K."/>
        </authorList>
    </citation>
    <scope>NUCLEOTIDE SEQUENCE [LARGE SCALE GENOMIC DNA]</scope>
    <source>
        <strain evidence="4">Red232</strain>
    </source>
</reference>
<dbReference type="NCBIfam" id="TIGR02175">
    <property type="entry name" value="PorC_KorC"/>
    <property type="match status" value="1"/>
</dbReference>
<accession>A0ABN6MTV4</accession>
<dbReference type="InterPro" id="IPR002869">
    <property type="entry name" value="Pyrv_flavodox_OxRed_cen"/>
</dbReference>
<dbReference type="Gene3D" id="3.40.920.10">
    <property type="entry name" value="Pyruvate-ferredoxin oxidoreductase, PFOR, domain III"/>
    <property type="match status" value="1"/>
</dbReference>
<dbReference type="Proteomes" id="UP001162891">
    <property type="component" value="Chromosome"/>
</dbReference>
<dbReference type="InterPro" id="IPR019752">
    <property type="entry name" value="Pyrv/ketoisovalerate_OxRed_cat"/>
</dbReference>
<keyword evidence="3" id="KW-0670">Pyruvate</keyword>
<keyword evidence="4" id="KW-1185">Reference proteome</keyword>
<proteinExistence type="predicted"/>
<name>A0ABN6MTV4_9BACT</name>
<keyword evidence="1" id="KW-0560">Oxidoreductase</keyword>
<dbReference type="SUPFAM" id="SSF53323">
    <property type="entry name" value="Pyruvate-ferredoxin oxidoreductase, PFOR, domain III"/>
    <property type="match status" value="1"/>
</dbReference>
<feature type="domain" description="Pyruvate/ketoisovalerate oxidoreductase catalytic" evidence="2">
    <location>
        <begin position="13"/>
        <end position="179"/>
    </location>
</feature>
<evidence type="ECO:0000259" key="2">
    <source>
        <dbReference type="Pfam" id="PF01558"/>
    </source>
</evidence>
<dbReference type="InterPro" id="IPR011894">
    <property type="entry name" value="PorC_KorC"/>
</dbReference>
<organism evidence="3 4">
    <name type="scientific">Anaeromyxobacter oryzae</name>
    <dbReference type="NCBI Taxonomy" id="2918170"/>
    <lineage>
        <taxon>Bacteria</taxon>
        <taxon>Pseudomonadati</taxon>
        <taxon>Myxococcota</taxon>
        <taxon>Myxococcia</taxon>
        <taxon>Myxococcales</taxon>
        <taxon>Cystobacterineae</taxon>
        <taxon>Anaeromyxobacteraceae</taxon>
        <taxon>Anaeromyxobacter</taxon>
    </lineage>
</organism>
<protein>
    <submittedName>
        <fullName evidence="3">Pyruvate/ketoisovalerate ferredoxin oxidoreductase subunit gamma</fullName>
    </submittedName>
</protein>
<dbReference type="EMBL" id="AP025591">
    <property type="protein sequence ID" value="BDG04419.1"/>
    <property type="molecule type" value="Genomic_DNA"/>
</dbReference>
<evidence type="ECO:0000256" key="1">
    <source>
        <dbReference type="ARBA" id="ARBA00023002"/>
    </source>
</evidence>
<dbReference type="PANTHER" id="PTHR43366">
    <property type="entry name" value="PYRUVATE SYNTHASE SUBUNIT PORC"/>
    <property type="match status" value="1"/>
</dbReference>
<dbReference type="InterPro" id="IPR051626">
    <property type="entry name" value="Oxidoreductase_gamma_subunit"/>
</dbReference>
<dbReference type="PANTHER" id="PTHR43366:SF1">
    <property type="entry name" value="PYRUVATE SYNTHASE SUBUNIT PORC"/>
    <property type="match status" value="1"/>
</dbReference>
<dbReference type="Pfam" id="PF01558">
    <property type="entry name" value="POR"/>
    <property type="match status" value="1"/>
</dbReference>